<dbReference type="EMBL" id="UINC01000467">
    <property type="protein sequence ID" value="SUZ55910.1"/>
    <property type="molecule type" value="Genomic_DNA"/>
</dbReference>
<evidence type="ECO:0000256" key="2">
    <source>
        <dbReference type="ARBA" id="ARBA00022448"/>
    </source>
</evidence>
<keyword evidence="4" id="KW-0175">Coiled coil</keyword>
<evidence type="ECO:0008006" key="6">
    <source>
        <dbReference type="Google" id="ProtNLM"/>
    </source>
</evidence>
<accession>A0A381NN04</accession>
<dbReference type="Pfam" id="PF01991">
    <property type="entry name" value="vATP-synt_E"/>
    <property type="match status" value="1"/>
</dbReference>
<dbReference type="GO" id="GO:0033178">
    <property type="term" value="C:proton-transporting two-sector ATPase complex, catalytic domain"/>
    <property type="evidence" value="ECO:0007669"/>
    <property type="project" value="InterPro"/>
</dbReference>
<dbReference type="Gene3D" id="1.20.5.620">
    <property type="entry name" value="F1F0 ATP synthase subunit B, membrane domain"/>
    <property type="match status" value="1"/>
</dbReference>
<dbReference type="AlphaFoldDB" id="A0A381NN04"/>
<evidence type="ECO:0000256" key="1">
    <source>
        <dbReference type="ARBA" id="ARBA00005901"/>
    </source>
</evidence>
<name>A0A381NN04_9ZZZZ</name>
<proteinExistence type="inferred from homology"/>
<reference evidence="5" key="1">
    <citation type="submission" date="2018-05" db="EMBL/GenBank/DDBJ databases">
        <authorList>
            <person name="Lanie J.A."/>
            <person name="Ng W.-L."/>
            <person name="Kazmierczak K.M."/>
            <person name="Andrzejewski T.M."/>
            <person name="Davidsen T.M."/>
            <person name="Wayne K.J."/>
            <person name="Tettelin H."/>
            <person name="Glass J.I."/>
            <person name="Rusch D."/>
            <person name="Podicherti R."/>
            <person name="Tsui H.-C.T."/>
            <person name="Winkler M.E."/>
        </authorList>
    </citation>
    <scope>NUCLEOTIDE SEQUENCE</scope>
</reference>
<protein>
    <recommendedName>
        <fullName evidence="6">V-type ATP synthase subunit E</fullName>
    </recommendedName>
</protein>
<dbReference type="SUPFAM" id="SSF160527">
    <property type="entry name" value="V-type ATPase subunit E-like"/>
    <property type="match status" value="1"/>
</dbReference>
<sequence length="165" mass="18133">MALQEILRQVEQAGQGEADAINSATAKEVAAILSEGKAEGEQVAADITVETQRKIEQLERQELPAAELEVKRARLDAQRQVLETTRQEALKRLDGLSSSELKQVYQGLLAGVPAGGTLRCRKADAKLLGKLASQDLGEPIDEAGFIIENDEYRLDFRFSTLVERE</sequence>
<keyword evidence="3" id="KW-0406">Ion transport</keyword>
<feature type="non-terminal residue" evidence="5">
    <location>
        <position position="165"/>
    </location>
</feature>
<dbReference type="InterPro" id="IPR002842">
    <property type="entry name" value="ATPase_V1_Esu"/>
</dbReference>
<evidence type="ECO:0000256" key="4">
    <source>
        <dbReference type="SAM" id="Coils"/>
    </source>
</evidence>
<feature type="coiled-coil region" evidence="4">
    <location>
        <begin position="65"/>
        <end position="92"/>
    </location>
</feature>
<evidence type="ECO:0000256" key="3">
    <source>
        <dbReference type="ARBA" id="ARBA00023065"/>
    </source>
</evidence>
<organism evidence="5">
    <name type="scientific">marine metagenome</name>
    <dbReference type="NCBI Taxonomy" id="408172"/>
    <lineage>
        <taxon>unclassified sequences</taxon>
        <taxon>metagenomes</taxon>
        <taxon>ecological metagenomes</taxon>
    </lineage>
</organism>
<dbReference type="GO" id="GO:0046961">
    <property type="term" value="F:proton-transporting ATPase activity, rotational mechanism"/>
    <property type="evidence" value="ECO:0007669"/>
    <property type="project" value="InterPro"/>
</dbReference>
<evidence type="ECO:0000313" key="5">
    <source>
        <dbReference type="EMBL" id="SUZ55910.1"/>
    </source>
</evidence>
<comment type="similarity">
    <text evidence="1">Belongs to the V-ATPase E subunit family.</text>
</comment>
<gene>
    <name evidence="5" type="ORF">METZ01_LOCUS8764</name>
</gene>
<keyword evidence="2" id="KW-0813">Transport</keyword>